<dbReference type="EMBL" id="SDMP01000013">
    <property type="protein sequence ID" value="RYR19089.1"/>
    <property type="molecule type" value="Genomic_DNA"/>
</dbReference>
<sequence>MILEDVTHILGLPINWKAVTGRMDCSHQFLVENCLACFGRVPSLDDHVLRKINIAWVWRCKDTESLDTPEFIKWYVRTHIFCVLETIELMPFLAPILRNDLSVVGVPLARRGVISVANKIYAKIYGTLGDS</sequence>
<organism evidence="1 2">
    <name type="scientific">Arachis hypogaea</name>
    <name type="common">Peanut</name>
    <dbReference type="NCBI Taxonomy" id="3818"/>
    <lineage>
        <taxon>Eukaryota</taxon>
        <taxon>Viridiplantae</taxon>
        <taxon>Streptophyta</taxon>
        <taxon>Embryophyta</taxon>
        <taxon>Tracheophyta</taxon>
        <taxon>Spermatophyta</taxon>
        <taxon>Magnoliopsida</taxon>
        <taxon>eudicotyledons</taxon>
        <taxon>Gunneridae</taxon>
        <taxon>Pentapetalae</taxon>
        <taxon>rosids</taxon>
        <taxon>fabids</taxon>
        <taxon>Fabales</taxon>
        <taxon>Fabaceae</taxon>
        <taxon>Papilionoideae</taxon>
        <taxon>50 kb inversion clade</taxon>
        <taxon>dalbergioids sensu lato</taxon>
        <taxon>Dalbergieae</taxon>
        <taxon>Pterocarpus clade</taxon>
        <taxon>Arachis</taxon>
    </lineage>
</organism>
<evidence type="ECO:0000313" key="1">
    <source>
        <dbReference type="EMBL" id="RYR19089.1"/>
    </source>
</evidence>
<protein>
    <recommendedName>
        <fullName evidence="3">Aminotransferase-like plant mobile domain-containing protein</fullName>
    </recommendedName>
</protein>
<gene>
    <name evidence="1" type="ORF">Ahy_B03g063771</name>
</gene>
<dbReference type="Proteomes" id="UP000289738">
    <property type="component" value="Chromosome B03"/>
</dbReference>
<comment type="caution">
    <text evidence="1">The sequence shown here is derived from an EMBL/GenBank/DDBJ whole genome shotgun (WGS) entry which is preliminary data.</text>
</comment>
<proteinExistence type="predicted"/>
<evidence type="ECO:0000313" key="2">
    <source>
        <dbReference type="Proteomes" id="UP000289738"/>
    </source>
</evidence>
<accession>A0A444ZY33</accession>
<evidence type="ECO:0008006" key="3">
    <source>
        <dbReference type="Google" id="ProtNLM"/>
    </source>
</evidence>
<keyword evidence="2" id="KW-1185">Reference proteome</keyword>
<dbReference type="AlphaFoldDB" id="A0A444ZY33"/>
<name>A0A444ZY33_ARAHY</name>
<reference evidence="1 2" key="1">
    <citation type="submission" date="2019-01" db="EMBL/GenBank/DDBJ databases">
        <title>Sequencing of cultivated peanut Arachis hypogaea provides insights into genome evolution and oil improvement.</title>
        <authorList>
            <person name="Chen X."/>
        </authorList>
    </citation>
    <scope>NUCLEOTIDE SEQUENCE [LARGE SCALE GENOMIC DNA]</scope>
    <source>
        <strain evidence="2">cv. Fuhuasheng</strain>
        <tissue evidence="1">Leaves</tissue>
    </source>
</reference>